<accession>A0AAQ1GNT1</accession>
<protein>
    <recommendedName>
        <fullName evidence="3">DUF2188 domain-containing protein</fullName>
    </recommendedName>
</protein>
<name>A0AAQ1GNT1_9BURK</name>
<evidence type="ECO:0008006" key="3">
    <source>
        <dbReference type="Google" id="ProtNLM"/>
    </source>
</evidence>
<evidence type="ECO:0000313" key="1">
    <source>
        <dbReference type="EMBL" id="SEK14251.1"/>
    </source>
</evidence>
<sequence>MKTVYVIKTGEQYLHHAEDGDIGMAPEIDGAMSFSSRQEAERAANEHAPTEYEIVAISVKADKQ</sequence>
<dbReference type="EMBL" id="FNZM01000027">
    <property type="protein sequence ID" value="SEK14251.1"/>
    <property type="molecule type" value="Genomic_DNA"/>
</dbReference>
<dbReference type="AlphaFoldDB" id="A0AAQ1GNT1"/>
<comment type="caution">
    <text evidence="1">The sequence shown here is derived from an EMBL/GenBank/DDBJ whole genome shotgun (WGS) entry which is preliminary data.</text>
</comment>
<dbReference type="Proteomes" id="UP000183529">
    <property type="component" value="Unassembled WGS sequence"/>
</dbReference>
<gene>
    <name evidence="1" type="ORF">SAMN05216550_12760</name>
</gene>
<evidence type="ECO:0000313" key="2">
    <source>
        <dbReference type="Proteomes" id="UP000183529"/>
    </source>
</evidence>
<dbReference type="RefSeq" id="WP_074987341.1">
    <property type="nucleotide sequence ID" value="NZ_CADFGN010000020.1"/>
</dbReference>
<reference evidence="1 2" key="1">
    <citation type="submission" date="2016-10" db="EMBL/GenBank/DDBJ databases">
        <authorList>
            <person name="Varghese N."/>
            <person name="Submissions S."/>
        </authorList>
    </citation>
    <scope>NUCLEOTIDE SEQUENCE [LARGE SCALE GENOMIC DNA]</scope>
    <source>
        <strain evidence="1 2">LMG 22274</strain>
    </source>
</reference>
<organism evidence="1 2">
    <name type="scientific">Paraburkholderia tropica</name>
    <dbReference type="NCBI Taxonomy" id="92647"/>
    <lineage>
        <taxon>Bacteria</taxon>
        <taxon>Pseudomonadati</taxon>
        <taxon>Pseudomonadota</taxon>
        <taxon>Betaproteobacteria</taxon>
        <taxon>Burkholderiales</taxon>
        <taxon>Burkholderiaceae</taxon>
        <taxon>Paraburkholderia</taxon>
    </lineage>
</organism>
<proteinExistence type="predicted"/>